<dbReference type="AlphaFoldDB" id="A0A4V2NV19"/>
<evidence type="ECO:0000256" key="3">
    <source>
        <dbReference type="ARBA" id="ARBA00022989"/>
    </source>
</evidence>
<evidence type="ECO:0000313" key="8">
    <source>
        <dbReference type="Proteomes" id="UP000295443"/>
    </source>
</evidence>
<proteinExistence type="predicted"/>
<evidence type="ECO:0000259" key="6">
    <source>
        <dbReference type="Pfam" id="PF06305"/>
    </source>
</evidence>
<dbReference type="Pfam" id="PF06305">
    <property type="entry name" value="LapA_dom"/>
    <property type="match status" value="1"/>
</dbReference>
<sequence length="58" mass="6539">MVSVHYLLGLEWQAPLSLVLFLVFTAGVLIGLFGCSRQMLNNRRELVRLRKAAKQSPP</sequence>
<dbReference type="InterPro" id="IPR010445">
    <property type="entry name" value="LapA_dom"/>
</dbReference>
<evidence type="ECO:0000313" key="7">
    <source>
        <dbReference type="EMBL" id="TCJ11736.1"/>
    </source>
</evidence>
<accession>A0A4V2NV19</accession>
<dbReference type="OrthoDB" id="7066519at2"/>
<keyword evidence="1" id="KW-1003">Cell membrane</keyword>
<feature type="transmembrane region" description="Helical" evidence="5">
    <location>
        <begin position="12"/>
        <end position="35"/>
    </location>
</feature>
<keyword evidence="2 5" id="KW-0812">Transmembrane</keyword>
<evidence type="ECO:0000256" key="5">
    <source>
        <dbReference type="SAM" id="Phobius"/>
    </source>
</evidence>
<comment type="caution">
    <text evidence="7">The sequence shown here is derived from an EMBL/GenBank/DDBJ whole genome shotgun (WGS) entry which is preliminary data.</text>
</comment>
<dbReference type="EMBL" id="SJZB01000050">
    <property type="protein sequence ID" value="TCJ11736.1"/>
    <property type="molecule type" value="Genomic_DNA"/>
</dbReference>
<reference evidence="7 8" key="1">
    <citation type="submission" date="2019-03" db="EMBL/GenBank/DDBJ databases">
        <title>Genome sequence of Thiobacillaceae bacterium LSR1, a sulfur-oxidizing bacterium isolated from freshwater sediment.</title>
        <authorList>
            <person name="Li S."/>
        </authorList>
    </citation>
    <scope>NUCLEOTIDE SEQUENCE [LARGE SCALE GENOMIC DNA]</scope>
    <source>
        <strain evidence="7 8">LSR1</strain>
    </source>
</reference>
<dbReference type="GO" id="GO:0005886">
    <property type="term" value="C:plasma membrane"/>
    <property type="evidence" value="ECO:0007669"/>
    <property type="project" value="InterPro"/>
</dbReference>
<feature type="domain" description="Lipopolysaccharide assembly protein A" evidence="6">
    <location>
        <begin position="1"/>
        <end position="55"/>
    </location>
</feature>
<evidence type="ECO:0000256" key="2">
    <source>
        <dbReference type="ARBA" id="ARBA00022692"/>
    </source>
</evidence>
<keyword evidence="8" id="KW-1185">Reference proteome</keyword>
<keyword evidence="3 5" id="KW-1133">Transmembrane helix</keyword>
<gene>
    <name evidence="7" type="ORF">EZJ19_14535</name>
</gene>
<name>A0A4V2NV19_9PROT</name>
<keyword evidence="4 5" id="KW-0472">Membrane</keyword>
<dbReference type="Proteomes" id="UP000295443">
    <property type="component" value="Unassembled WGS sequence"/>
</dbReference>
<evidence type="ECO:0000256" key="4">
    <source>
        <dbReference type="ARBA" id="ARBA00023136"/>
    </source>
</evidence>
<organism evidence="7 8">
    <name type="scientific">Parasulfuritortus cantonensis</name>
    <dbReference type="NCBI Taxonomy" id="2528202"/>
    <lineage>
        <taxon>Bacteria</taxon>
        <taxon>Pseudomonadati</taxon>
        <taxon>Pseudomonadota</taxon>
        <taxon>Betaproteobacteria</taxon>
        <taxon>Nitrosomonadales</taxon>
        <taxon>Thiobacillaceae</taxon>
        <taxon>Parasulfuritortus</taxon>
    </lineage>
</organism>
<protein>
    <submittedName>
        <fullName evidence="7">LapA family protein</fullName>
    </submittedName>
</protein>
<evidence type="ECO:0000256" key="1">
    <source>
        <dbReference type="ARBA" id="ARBA00022475"/>
    </source>
</evidence>